<feature type="transmembrane region" description="Helical" evidence="1">
    <location>
        <begin position="7"/>
        <end position="24"/>
    </location>
</feature>
<evidence type="ECO:0000256" key="1">
    <source>
        <dbReference type="SAM" id="Phobius"/>
    </source>
</evidence>
<accession>A0A0C2RF74</accession>
<dbReference type="InterPro" id="IPR007354">
    <property type="entry name" value="CruF-like"/>
</dbReference>
<proteinExistence type="predicted"/>
<keyword evidence="1" id="KW-0472">Membrane</keyword>
<feature type="transmembrane region" description="Helical" evidence="1">
    <location>
        <begin position="30"/>
        <end position="46"/>
    </location>
</feature>
<feature type="transmembrane region" description="Helical" evidence="1">
    <location>
        <begin position="130"/>
        <end position="154"/>
    </location>
</feature>
<feature type="transmembrane region" description="Helical" evidence="1">
    <location>
        <begin position="174"/>
        <end position="192"/>
    </location>
</feature>
<dbReference type="Pfam" id="PF04240">
    <property type="entry name" value="Caroten_synth"/>
    <property type="match status" value="1"/>
</dbReference>
<organism evidence="2 3">
    <name type="scientific">Jeotgalibacillus alimentarius</name>
    <dbReference type="NCBI Taxonomy" id="135826"/>
    <lineage>
        <taxon>Bacteria</taxon>
        <taxon>Bacillati</taxon>
        <taxon>Bacillota</taxon>
        <taxon>Bacilli</taxon>
        <taxon>Bacillales</taxon>
        <taxon>Caryophanaceae</taxon>
        <taxon>Jeotgalibacillus</taxon>
    </lineage>
</organism>
<dbReference type="EMBL" id="JXRQ01000018">
    <property type="protein sequence ID" value="KIL48845.1"/>
    <property type="molecule type" value="Genomic_DNA"/>
</dbReference>
<protein>
    <recommendedName>
        <fullName evidence="4">Carotenoid biosynthesis protein</fullName>
    </recommendedName>
</protein>
<dbReference type="PANTHER" id="PTHR39419">
    <property type="entry name" value="SLL0814 PROTEIN"/>
    <property type="match status" value="1"/>
</dbReference>
<dbReference type="AlphaFoldDB" id="A0A0C2RF74"/>
<sequence length="258" mass="29851">MNNVWKIFIVWYVIGVVLVAFDLLPPFLEWANAVFLYLAGILAIYYSTKVLGLIKGIVISVIIMAFTMWAESLGVKYGIIFGAYHYEQDFGIQIFGVPLTIGFAWVMVIFTSLSLMHRLLEQPKSIKKGLFFAFVTSLLAVCMDLIIDPVAYQAKQYWVWDDTGPYYDIPTQNFLAWFYVSFIIQIVVYFLTHTPTSESWTKRTNWLYFMMIIMFVITALAYQLYLAVAVTASGLAITYFIYLLFSRRFSNESKIRKN</sequence>
<feature type="transmembrane region" description="Helical" evidence="1">
    <location>
        <begin position="228"/>
        <end position="245"/>
    </location>
</feature>
<evidence type="ECO:0000313" key="2">
    <source>
        <dbReference type="EMBL" id="KIL48845.1"/>
    </source>
</evidence>
<comment type="caution">
    <text evidence="2">The sequence shown here is derived from an EMBL/GenBank/DDBJ whole genome shotgun (WGS) entry which is preliminary data.</text>
</comment>
<reference evidence="2 3" key="1">
    <citation type="submission" date="2015-01" db="EMBL/GenBank/DDBJ databases">
        <title>Genome sequence of Jeotgalibacillus alimentarius.</title>
        <authorList>
            <person name="Goh K.M."/>
            <person name="Chan K.-G."/>
            <person name="Yaakop A.S."/>
            <person name="Ee R."/>
            <person name="Gan H.M."/>
            <person name="Chan C.S."/>
        </authorList>
    </citation>
    <scope>NUCLEOTIDE SEQUENCE [LARGE SCALE GENOMIC DNA]</scope>
    <source>
        <strain evidence="2 3">YKJ-13</strain>
    </source>
</reference>
<dbReference type="RefSeq" id="WP_041122629.1">
    <property type="nucleotide sequence ID" value="NZ_JXRQ01000018.1"/>
</dbReference>
<name>A0A0C2RF74_9BACL</name>
<dbReference type="STRING" id="135826.KP77_20560"/>
<evidence type="ECO:0000313" key="3">
    <source>
        <dbReference type="Proteomes" id="UP000031950"/>
    </source>
</evidence>
<keyword evidence="1" id="KW-0812">Transmembrane</keyword>
<feature type="transmembrane region" description="Helical" evidence="1">
    <location>
        <begin position="53"/>
        <end position="70"/>
    </location>
</feature>
<keyword evidence="3" id="KW-1185">Reference proteome</keyword>
<gene>
    <name evidence="2" type="ORF">KP77_20560</name>
</gene>
<feature type="transmembrane region" description="Helical" evidence="1">
    <location>
        <begin position="204"/>
        <end position="222"/>
    </location>
</feature>
<dbReference type="PATRIC" id="fig|135826.4.peg.2051"/>
<dbReference type="OrthoDB" id="9811293at2"/>
<evidence type="ECO:0008006" key="4">
    <source>
        <dbReference type="Google" id="ProtNLM"/>
    </source>
</evidence>
<feature type="transmembrane region" description="Helical" evidence="1">
    <location>
        <begin position="90"/>
        <end position="110"/>
    </location>
</feature>
<dbReference type="Proteomes" id="UP000031950">
    <property type="component" value="Unassembled WGS sequence"/>
</dbReference>
<dbReference type="PANTHER" id="PTHR39419:SF1">
    <property type="entry name" value="SLL0814 PROTEIN"/>
    <property type="match status" value="1"/>
</dbReference>
<keyword evidence="1" id="KW-1133">Transmembrane helix</keyword>